<dbReference type="PROSITE" id="PS51382">
    <property type="entry name" value="SPX"/>
    <property type="match status" value="1"/>
</dbReference>
<feature type="domain" description="EXS" evidence="7">
    <location>
        <begin position="445"/>
        <end position="658"/>
    </location>
</feature>
<feature type="transmembrane region" description="Helical" evidence="6">
    <location>
        <begin position="565"/>
        <end position="585"/>
    </location>
</feature>
<keyword evidence="10" id="KW-0496">Mitochondrion</keyword>
<dbReference type="PANTHER" id="PTHR10783:SF103">
    <property type="entry name" value="SOLUTE CARRIER FAMILY 53 MEMBER 1"/>
    <property type="match status" value="1"/>
</dbReference>
<dbReference type="PROSITE" id="PS51380">
    <property type="entry name" value="EXS"/>
    <property type="match status" value="1"/>
</dbReference>
<name>A0A0G4II44_PLABS</name>
<dbReference type="PANTHER" id="PTHR10783">
    <property type="entry name" value="XENOTROPIC AND POLYTROPIC RETROVIRUS RECEPTOR 1-RELATED"/>
    <property type="match status" value="1"/>
</dbReference>
<evidence type="ECO:0000313" key="9">
    <source>
        <dbReference type="EMBL" id="CEO94849.1"/>
    </source>
</evidence>
<dbReference type="Proteomes" id="UP000039324">
    <property type="component" value="Unassembled WGS sequence"/>
</dbReference>
<comment type="subcellular location">
    <subcellularLocation>
        <location evidence="1">Membrane</location>
        <topology evidence="1">Multi-pass membrane protein</topology>
    </subcellularLocation>
</comment>
<feature type="transmembrane region" description="Helical" evidence="6">
    <location>
        <begin position="518"/>
        <end position="538"/>
    </location>
</feature>
<feature type="transmembrane region" description="Helical" evidence="6">
    <location>
        <begin position="323"/>
        <end position="347"/>
    </location>
</feature>
<dbReference type="Pfam" id="PF03105">
    <property type="entry name" value="SPX"/>
    <property type="match status" value="1"/>
</dbReference>
<sequence length="694" mass="79788">MRFGVLMKAQLIEEWRDDYLDYDLLKKTMPGGTGEDHDYDDDVDHVHADAEDNMDVMRERFLTRGSVSIAEDETTGLLATSDADDDPAQQRWLGELSAQIDKVDNAYGLMLAGVENRLERCCQIADSTDNPDTSSALRSEFVQCFRRLNMVLNFALLNFQAVRKITKKFDKVTGSHVSAQIAGLRSRAVFRNKGLVQQINRVVREYAMHFESGDETAAKIALLHRMTGPDFERRDAFRLGVKTGICVTLVIWILVMVNLTSLEVPDDLQGYVRAYTPVYRCTLVLCGLMWLWGIVILVFTKFRVNFLYIFQMDPESRLSYFQIFNDSANLTIGVLANLLIFSLALLWPLKTGDLLSIDMIPSALVIWVMVRFVLPIRVISRHWKSRQYLLYNLGQIVSSPFSRTSFSAFFIADFLTSTFKLAIDFSTSLCLTANLALDLDDRVARCSRMSNVTVPLMSALPLYWRFMQCLRRYFETSQRFPNLPNACKYLIAHSVILLGVFHSSYTVGQGKEWTTFRIIWLISFLASTMFTFIWDVLVDWSMFEFDVSTCSVGLRKRRLYNKAEYYAMAVLFNFVLRFLWTASLIPSSRNPLFCILTESDAYQMVIAPLLMLLEVFRRCMWALFRVENEHLGNVDDFRQHDAPVPMFFDNFRAQEQRKAYARRQTRYGIAFELAVMGVLLVGLSCVAIFADKDN</sequence>
<feature type="transmembrane region" description="Helical" evidence="6">
    <location>
        <begin position="359"/>
        <end position="379"/>
    </location>
</feature>
<dbReference type="EMBL" id="OVEO01000002">
    <property type="protein sequence ID" value="SPQ94183.1"/>
    <property type="molecule type" value="Genomic_DNA"/>
</dbReference>
<dbReference type="OMA" id="FMQLYGV"/>
<keyword evidence="11" id="KW-1185">Reference proteome</keyword>
<dbReference type="GO" id="GO:0005794">
    <property type="term" value="C:Golgi apparatus"/>
    <property type="evidence" value="ECO:0007669"/>
    <property type="project" value="TreeGrafter"/>
</dbReference>
<dbReference type="STRING" id="37360.A0A0G4II44"/>
<dbReference type="GO" id="GO:0000822">
    <property type="term" value="F:inositol hexakisphosphate binding"/>
    <property type="evidence" value="ECO:0007669"/>
    <property type="project" value="TreeGrafter"/>
</dbReference>
<comment type="similarity">
    <text evidence="2">Belongs to the SYG1 (TC 2.A.94) family.</text>
</comment>
<evidence type="ECO:0000313" key="10">
    <source>
        <dbReference type="EMBL" id="SPQ94183.1"/>
    </source>
</evidence>
<reference evidence="9 11" key="1">
    <citation type="submission" date="2015-02" db="EMBL/GenBank/DDBJ databases">
        <authorList>
            <person name="Chooi Y.-H."/>
        </authorList>
    </citation>
    <scope>NUCLEOTIDE SEQUENCE [LARGE SCALE GENOMIC DNA]</scope>
    <source>
        <strain evidence="9">E3</strain>
    </source>
</reference>
<organism evidence="9 11">
    <name type="scientific">Plasmodiophora brassicae</name>
    <name type="common">Clubroot disease agent</name>
    <dbReference type="NCBI Taxonomy" id="37360"/>
    <lineage>
        <taxon>Eukaryota</taxon>
        <taxon>Sar</taxon>
        <taxon>Rhizaria</taxon>
        <taxon>Endomyxa</taxon>
        <taxon>Phytomyxea</taxon>
        <taxon>Plasmodiophorida</taxon>
        <taxon>Plasmodiophoridae</taxon>
        <taxon>Plasmodiophora</taxon>
    </lineage>
</organism>
<evidence type="ECO:0000313" key="11">
    <source>
        <dbReference type="Proteomes" id="UP000039324"/>
    </source>
</evidence>
<evidence type="ECO:0008006" key="13">
    <source>
        <dbReference type="Google" id="ProtNLM"/>
    </source>
</evidence>
<keyword evidence="5 6" id="KW-0472">Membrane</keyword>
<dbReference type="EMBL" id="CDSF01000002">
    <property type="protein sequence ID" value="CEO94849.1"/>
    <property type="molecule type" value="Genomic_DNA"/>
</dbReference>
<protein>
    <recommendedName>
        <fullName evidence="13">SPX domain-containing protein</fullName>
    </recommendedName>
</protein>
<evidence type="ECO:0000256" key="4">
    <source>
        <dbReference type="ARBA" id="ARBA00022989"/>
    </source>
</evidence>
<keyword evidence="3 6" id="KW-0812">Transmembrane</keyword>
<feature type="transmembrane region" description="Helical" evidence="6">
    <location>
        <begin position="277"/>
        <end position="302"/>
    </location>
</feature>
<accession>A0A0G4II44</accession>
<dbReference type="GO" id="GO:0006817">
    <property type="term" value="P:phosphate ion transport"/>
    <property type="evidence" value="ECO:0007669"/>
    <property type="project" value="TreeGrafter"/>
</dbReference>
<feature type="transmembrane region" description="Helical" evidence="6">
    <location>
        <begin position="239"/>
        <end position="257"/>
    </location>
</feature>
<keyword evidence="4 6" id="KW-1133">Transmembrane helix</keyword>
<evidence type="ECO:0000256" key="2">
    <source>
        <dbReference type="ARBA" id="ARBA00009665"/>
    </source>
</evidence>
<geneLocation type="mitochondrion" evidence="10"/>
<evidence type="ECO:0000259" key="7">
    <source>
        <dbReference type="PROSITE" id="PS51380"/>
    </source>
</evidence>
<dbReference type="Proteomes" id="UP000290189">
    <property type="component" value="Unassembled WGS sequence"/>
</dbReference>
<dbReference type="CDD" id="cd14447">
    <property type="entry name" value="SPX"/>
    <property type="match status" value="1"/>
</dbReference>
<evidence type="ECO:0000256" key="3">
    <source>
        <dbReference type="ARBA" id="ARBA00022692"/>
    </source>
</evidence>
<dbReference type="Pfam" id="PF03124">
    <property type="entry name" value="EXS"/>
    <property type="match status" value="1"/>
</dbReference>
<feature type="transmembrane region" description="Helical" evidence="6">
    <location>
        <begin position="489"/>
        <end position="506"/>
    </location>
</feature>
<dbReference type="InterPro" id="IPR004331">
    <property type="entry name" value="SPX_dom"/>
</dbReference>
<feature type="transmembrane region" description="Helical" evidence="6">
    <location>
        <begin position="667"/>
        <end position="690"/>
    </location>
</feature>
<evidence type="ECO:0000256" key="5">
    <source>
        <dbReference type="ARBA" id="ARBA00023136"/>
    </source>
</evidence>
<reference evidence="10 12" key="2">
    <citation type="submission" date="2018-03" db="EMBL/GenBank/DDBJ databases">
        <authorList>
            <person name="Fogelqvist J."/>
        </authorList>
    </citation>
    <scope>NUCLEOTIDE SEQUENCE [LARGE SCALE GENOMIC DNA]</scope>
</reference>
<proteinExistence type="inferred from homology"/>
<evidence type="ECO:0000256" key="1">
    <source>
        <dbReference type="ARBA" id="ARBA00004141"/>
    </source>
</evidence>
<evidence type="ECO:0000256" key="6">
    <source>
        <dbReference type="SAM" id="Phobius"/>
    </source>
</evidence>
<gene>
    <name evidence="9" type="ORF">PBRA_003662</name>
    <name evidence="10" type="ORF">PLBR_LOCUS1398</name>
</gene>
<feature type="domain" description="SPX" evidence="8">
    <location>
        <begin position="1"/>
        <end position="183"/>
    </location>
</feature>
<dbReference type="GO" id="GO:0016036">
    <property type="term" value="P:cellular response to phosphate starvation"/>
    <property type="evidence" value="ECO:0007669"/>
    <property type="project" value="TreeGrafter"/>
</dbReference>
<dbReference type="AlphaFoldDB" id="A0A0G4II44"/>
<evidence type="ECO:0000313" key="12">
    <source>
        <dbReference type="Proteomes" id="UP000290189"/>
    </source>
</evidence>
<dbReference type="OrthoDB" id="9970435at2759"/>
<dbReference type="GO" id="GO:0005886">
    <property type="term" value="C:plasma membrane"/>
    <property type="evidence" value="ECO:0007669"/>
    <property type="project" value="TreeGrafter"/>
</dbReference>
<dbReference type="InterPro" id="IPR004342">
    <property type="entry name" value="EXS_C"/>
</dbReference>
<feature type="transmembrane region" description="Helical" evidence="6">
    <location>
        <begin position="605"/>
        <end position="624"/>
    </location>
</feature>
<evidence type="ECO:0000259" key="8">
    <source>
        <dbReference type="PROSITE" id="PS51382"/>
    </source>
</evidence>